<sequence length="63" mass="6975">MDKNDILTQSLLAIAGILLICIGSFAMTTQAPSIFIAILYLLVGIVILVSVLMKYLKRNRNKH</sequence>
<dbReference type="RefSeq" id="WP_123144156.1">
    <property type="nucleotide sequence ID" value="NZ_CP033460.1"/>
</dbReference>
<keyword evidence="3" id="KW-1185">Reference proteome</keyword>
<reference evidence="2 3" key="1">
    <citation type="submission" date="2024-04" db="EMBL/GenBank/DDBJ databases">
        <title>Staphylococcus debuckii a clinical isolate.</title>
        <authorList>
            <person name="Magnan C."/>
            <person name="Plumet L."/>
            <person name="Morsli M."/>
            <person name="Molle V."/>
            <person name="Lavigne J.-P."/>
        </authorList>
    </citation>
    <scope>NUCLEOTIDE SEQUENCE [LARGE SCALE GENOMIC DNA]</scope>
    <source>
        <strain evidence="2 3">NSD001</strain>
    </source>
</reference>
<name>A0ABU9F0X8_9STAP</name>
<dbReference type="EMBL" id="JBBWSC010000007">
    <property type="protein sequence ID" value="MEL0538548.1"/>
    <property type="molecule type" value="Genomic_DNA"/>
</dbReference>
<feature type="transmembrane region" description="Helical" evidence="1">
    <location>
        <begin position="7"/>
        <end position="28"/>
    </location>
</feature>
<feature type="transmembrane region" description="Helical" evidence="1">
    <location>
        <begin position="34"/>
        <end position="56"/>
    </location>
</feature>
<organism evidence="2 3">
    <name type="scientific">Staphylococcus debuckii</name>
    <dbReference type="NCBI Taxonomy" id="2044912"/>
    <lineage>
        <taxon>Bacteria</taxon>
        <taxon>Bacillati</taxon>
        <taxon>Bacillota</taxon>
        <taxon>Bacilli</taxon>
        <taxon>Bacillales</taxon>
        <taxon>Staphylococcaceae</taxon>
        <taxon>Staphylococcus</taxon>
    </lineage>
</organism>
<evidence type="ECO:0000313" key="3">
    <source>
        <dbReference type="Proteomes" id="UP001380601"/>
    </source>
</evidence>
<evidence type="ECO:0000313" key="2">
    <source>
        <dbReference type="EMBL" id="MEL0538548.1"/>
    </source>
</evidence>
<keyword evidence="1" id="KW-0472">Membrane</keyword>
<protein>
    <submittedName>
        <fullName evidence="2">Uncharacterized protein</fullName>
    </submittedName>
</protein>
<evidence type="ECO:0000256" key="1">
    <source>
        <dbReference type="SAM" id="Phobius"/>
    </source>
</evidence>
<dbReference type="Proteomes" id="UP001380601">
    <property type="component" value="Unassembled WGS sequence"/>
</dbReference>
<gene>
    <name evidence="2" type="ORF">AADA34_07320</name>
</gene>
<accession>A0ABU9F0X8</accession>
<keyword evidence="1" id="KW-0812">Transmembrane</keyword>
<keyword evidence="1" id="KW-1133">Transmembrane helix</keyword>
<comment type="caution">
    <text evidence="2">The sequence shown here is derived from an EMBL/GenBank/DDBJ whole genome shotgun (WGS) entry which is preliminary data.</text>
</comment>
<proteinExistence type="predicted"/>